<dbReference type="Proteomes" id="UP001300692">
    <property type="component" value="Unassembled WGS sequence"/>
</dbReference>
<dbReference type="Gene3D" id="3.40.47.10">
    <property type="match status" value="1"/>
</dbReference>
<dbReference type="RefSeq" id="WP_264140363.1">
    <property type="nucleotide sequence ID" value="NZ_JAOYOD010000001.1"/>
</dbReference>
<sequence length="347" mass="38458">MYIKSAKAISPQHSIDLKLFENEILAHEGTKYYASEPSYADMIPRALLRRMNKAVRMGVGSGLMTLKDQPEMDGIILGTANGGIDDSFKFLHQILEYEEGTLTPTNFVQSTPNAVAGSLALMTKNTGYNNTHVNYGLAFESALLDAMMLFEEGKARHLLVGAFEEISDHNYNMDAQAGYFKSESIKSEDLLGSGTGGTVKGEGSSMFIMSQEAADAKAQVLDVVQLQYVDQKELIESIDQLLSKHQLSTKDVSLMIGANGDIRTDHWYHDLISERFSNQSVYTFKHLVGEYHTTAGFALWLASELLNRDTVPAVLLYQGAHVGTEHLLIYNHFKGKQHSLILVKRPS</sequence>
<organism evidence="2 3">
    <name type="scientific">Reichenbachiella ulvae</name>
    <dbReference type="NCBI Taxonomy" id="2980104"/>
    <lineage>
        <taxon>Bacteria</taxon>
        <taxon>Pseudomonadati</taxon>
        <taxon>Bacteroidota</taxon>
        <taxon>Cytophagia</taxon>
        <taxon>Cytophagales</taxon>
        <taxon>Reichenbachiellaceae</taxon>
        <taxon>Reichenbachiella</taxon>
    </lineage>
</organism>
<comment type="caution">
    <text evidence="2">The sequence shown here is derived from an EMBL/GenBank/DDBJ whole genome shotgun (WGS) entry which is preliminary data.</text>
</comment>
<gene>
    <name evidence="2" type="ORF">N7U62_22470</name>
</gene>
<reference evidence="2 3" key="1">
    <citation type="submission" date="2022-10" db="EMBL/GenBank/DDBJ databases">
        <title>Comparative genomics and taxonomic characterization of three novel marine species of genus Reichenbachiella exhibiting antioxidant and polysaccharide degradation activities.</title>
        <authorList>
            <person name="Muhammad N."/>
            <person name="Lee Y.-J."/>
            <person name="Ko J."/>
            <person name="Kim S.-G."/>
        </authorList>
    </citation>
    <scope>NUCLEOTIDE SEQUENCE [LARGE SCALE GENOMIC DNA]</scope>
    <source>
        <strain evidence="2 3">ABR2-5</strain>
    </source>
</reference>
<dbReference type="SUPFAM" id="SSF53901">
    <property type="entry name" value="Thiolase-like"/>
    <property type="match status" value="1"/>
</dbReference>
<feature type="domain" description="Beta-ketoacyl synthase-like N-terminal" evidence="1">
    <location>
        <begin position="37"/>
        <end position="177"/>
    </location>
</feature>
<name>A0ABT3D121_9BACT</name>
<proteinExistence type="predicted"/>
<dbReference type="InterPro" id="IPR014030">
    <property type="entry name" value="Ketoacyl_synth_N"/>
</dbReference>
<accession>A0ABT3D121</accession>
<keyword evidence="3" id="KW-1185">Reference proteome</keyword>
<dbReference type="EMBL" id="JAOYOD010000001">
    <property type="protein sequence ID" value="MCV9389445.1"/>
    <property type="molecule type" value="Genomic_DNA"/>
</dbReference>
<dbReference type="InterPro" id="IPR016039">
    <property type="entry name" value="Thiolase-like"/>
</dbReference>
<evidence type="ECO:0000313" key="3">
    <source>
        <dbReference type="Proteomes" id="UP001300692"/>
    </source>
</evidence>
<protein>
    <submittedName>
        <fullName evidence="2">Beta-ketoacyl synthase chain length factor</fullName>
    </submittedName>
</protein>
<evidence type="ECO:0000259" key="1">
    <source>
        <dbReference type="Pfam" id="PF13723"/>
    </source>
</evidence>
<evidence type="ECO:0000313" key="2">
    <source>
        <dbReference type="EMBL" id="MCV9389445.1"/>
    </source>
</evidence>
<dbReference type="Pfam" id="PF13723">
    <property type="entry name" value="Ketoacyl-synt_2"/>
    <property type="match status" value="1"/>
</dbReference>